<name>A0A7E5VNU8_TRINI</name>
<dbReference type="InParanoid" id="A0A7E5VNU8"/>
<protein>
    <submittedName>
        <fullName evidence="2">Uncharacterized protein LOC113495449</fullName>
    </submittedName>
</protein>
<reference evidence="2" key="1">
    <citation type="submission" date="2025-08" db="UniProtKB">
        <authorList>
            <consortium name="RefSeq"/>
        </authorList>
    </citation>
    <scope>IDENTIFICATION</scope>
</reference>
<sequence>MNYPDQDIFLQEKAWQLGCYCCTVYRRYVLLAGCAVLTTRHILTTATPTELVLRTYENEKHLEKILGGWYDVDANVWNSSLYMSPSRIHYHPLYKYDYEMNASHPIPCLYDLSIWAATYRFYGSQFSYSGAVMCYRAVSGWGEYSSSIPRALDLGMVIGFQFMKALKRRPLPWYKYGVKTKSYVWPCPKSDWHWFHCVMGEYWGRFGFDSGGSLHLMMEGKSNRVDGFVGMCAFSLKLRSKQTTHYFTVVDTHPVLDFFYDAYLGLQKYRWLDYRYQDTKWASPIAWWGEHIPHNYYFGWEYYQNPLPYW</sequence>
<keyword evidence="1" id="KW-1185">Reference proteome</keyword>
<dbReference type="RefSeq" id="XP_026729974.1">
    <property type="nucleotide sequence ID" value="XM_026874173.1"/>
</dbReference>
<accession>A0A7E5VNU8</accession>
<evidence type="ECO:0000313" key="1">
    <source>
        <dbReference type="Proteomes" id="UP000322000"/>
    </source>
</evidence>
<gene>
    <name evidence="2" type="primary">LOC113495449</name>
</gene>
<dbReference type="Proteomes" id="UP000322000">
    <property type="component" value="Chromosome 6"/>
</dbReference>
<dbReference type="AlphaFoldDB" id="A0A7E5VNU8"/>
<dbReference type="OrthoDB" id="7387520at2759"/>
<dbReference type="KEGG" id="tnl:113495449"/>
<evidence type="ECO:0000313" key="2">
    <source>
        <dbReference type="RefSeq" id="XP_026729974.1"/>
    </source>
</evidence>
<proteinExistence type="predicted"/>
<organism evidence="1 2">
    <name type="scientific">Trichoplusia ni</name>
    <name type="common">Cabbage looper</name>
    <dbReference type="NCBI Taxonomy" id="7111"/>
    <lineage>
        <taxon>Eukaryota</taxon>
        <taxon>Metazoa</taxon>
        <taxon>Ecdysozoa</taxon>
        <taxon>Arthropoda</taxon>
        <taxon>Hexapoda</taxon>
        <taxon>Insecta</taxon>
        <taxon>Pterygota</taxon>
        <taxon>Neoptera</taxon>
        <taxon>Endopterygota</taxon>
        <taxon>Lepidoptera</taxon>
        <taxon>Glossata</taxon>
        <taxon>Ditrysia</taxon>
        <taxon>Noctuoidea</taxon>
        <taxon>Noctuidae</taxon>
        <taxon>Plusiinae</taxon>
        <taxon>Trichoplusia</taxon>
    </lineage>
</organism>
<dbReference type="GeneID" id="113495449"/>